<name>A0A6I9XG83_9SAUR</name>
<evidence type="ECO:0000256" key="7">
    <source>
        <dbReference type="ARBA" id="ARBA00023242"/>
    </source>
</evidence>
<reference evidence="12" key="1">
    <citation type="submission" date="2025-08" db="UniProtKB">
        <authorList>
            <consortium name="RefSeq"/>
        </authorList>
    </citation>
    <scope>IDENTIFICATION</scope>
    <source>
        <tissue evidence="12">Skeletal muscle</tissue>
    </source>
</reference>
<dbReference type="PANTHER" id="PTHR12322">
    <property type="entry name" value="DOUBLESEX AND MAB-3 RELATED TRANSCRIPTION FACTOR DMRT"/>
    <property type="match status" value="1"/>
</dbReference>
<protein>
    <submittedName>
        <fullName evidence="12">Doublesex- and mab-3-related transcription factor 1-like</fullName>
    </submittedName>
</protein>
<dbReference type="SMART" id="SM00301">
    <property type="entry name" value="DM"/>
    <property type="match status" value="1"/>
</dbReference>
<keyword evidence="4" id="KW-0805">Transcription regulation</keyword>
<dbReference type="SUPFAM" id="SSF82927">
    <property type="entry name" value="Cysteine-rich DNA binding domain, (DM domain)"/>
    <property type="match status" value="1"/>
</dbReference>
<dbReference type="Proteomes" id="UP000504617">
    <property type="component" value="Unplaced"/>
</dbReference>
<keyword evidence="6" id="KW-0804">Transcription</keyword>
<gene>
    <name evidence="12" type="primary">LOC106543239</name>
</gene>
<comment type="similarity">
    <text evidence="1">Belongs to the DMRT family.</text>
</comment>
<evidence type="ECO:0000256" key="6">
    <source>
        <dbReference type="ARBA" id="ARBA00023163"/>
    </source>
</evidence>
<proteinExistence type="inferred from homology"/>
<keyword evidence="11" id="KW-1185">Reference proteome</keyword>
<dbReference type="InterPro" id="IPR001275">
    <property type="entry name" value="DM_DNA-bd"/>
</dbReference>
<dbReference type="PROSITE" id="PS40000">
    <property type="entry name" value="DM_1"/>
    <property type="match status" value="1"/>
</dbReference>
<keyword evidence="3 8" id="KW-0862">Zinc</keyword>
<dbReference type="InterPro" id="IPR022114">
    <property type="entry name" value="DMRT1-like"/>
</dbReference>
<evidence type="ECO:0000256" key="5">
    <source>
        <dbReference type="ARBA" id="ARBA00023125"/>
    </source>
</evidence>
<evidence type="ECO:0000256" key="3">
    <source>
        <dbReference type="ARBA" id="ARBA00022833"/>
    </source>
</evidence>
<dbReference type="RefSeq" id="XP_013914674.1">
    <property type="nucleotide sequence ID" value="XM_014059199.1"/>
</dbReference>
<dbReference type="FunFam" id="4.10.1040.10:FF:000001">
    <property type="entry name" value="doublesex- and mab-3-related transcription factor 1"/>
    <property type="match status" value="1"/>
</dbReference>
<keyword evidence="7 8" id="KW-0539">Nucleus</keyword>
<dbReference type="GO" id="GO:0000981">
    <property type="term" value="F:DNA-binding transcription factor activity, RNA polymerase II-specific"/>
    <property type="evidence" value="ECO:0007669"/>
    <property type="project" value="TreeGrafter"/>
</dbReference>
<dbReference type="GeneID" id="106543239"/>
<evidence type="ECO:0000256" key="8">
    <source>
        <dbReference type="PROSITE-ProRule" id="PRU00070"/>
    </source>
</evidence>
<evidence type="ECO:0000256" key="2">
    <source>
        <dbReference type="ARBA" id="ARBA00022723"/>
    </source>
</evidence>
<dbReference type="GO" id="GO:0000978">
    <property type="term" value="F:RNA polymerase II cis-regulatory region sequence-specific DNA binding"/>
    <property type="evidence" value="ECO:0007669"/>
    <property type="project" value="TreeGrafter"/>
</dbReference>
<feature type="compositionally biased region" description="Gly residues" evidence="9">
    <location>
        <begin position="34"/>
        <end position="45"/>
    </location>
</feature>
<feature type="compositionally biased region" description="Low complexity" evidence="9">
    <location>
        <begin position="24"/>
        <end position="33"/>
    </location>
</feature>
<dbReference type="GO" id="GO:0007548">
    <property type="term" value="P:sex differentiation"/>
    <property type="evidence" value="ECO:0007669"/>
    <property type="project" value="TreeGrafter"/>
</dbReference>
<dbReference type="KEGG" id="tsr:106543239"/>
<evidence type="ECO:0000313" key="11">
    <source>
        <dbReference type="Proteomes" id="UP000504617"/>
    </source>
</evidence>
<evidence type="ECO:0000256" key="1">
    <source>
        <dbReference type="ARBA" id="ARBA00006834"/>
    </source>
</evidence>
<dbReference type="Pfam" id="PF00751">
    <property type="entry name" value="DM"/>
    <property type="match status" value="1"/>
</dbReference>
<evidence type="ECO:0000256" key="4">
    <source>
        <dbReference type="ARBA" id="ARBA00023015"/>
    </source>
</evidence>
<evidence type="ECO:0000256" key="9">
    <source>
        <dbReference type="SAM" id="MobiDB-lite"/>
    </source>
</evidence>
<keyword evidence="2 8" id="KW-0479">Metal-binding</keyword>
<dbReference type="Pfam" id="PF12374">
    <property type="entry name" value="Dmrt1"/>
    <property type="match status" value="1"/>
</dbReference>
<dbReference type="PANTHER" id="PTHR12322:SF70">
    <property type="entry name" value="DOUBLESEX- AND MAB-3-RELATED TRANSCRIPTION FACTOR 1"/>
    <property type="match status" value="1"/>
</dbReference>
<feature type="DNA-binding region" description="DM" evidence="8">
    <location>
        <begin position="65"/>
        <end position="112"/>
    </location>
</feature>
<evidence type="ECO:0000313" key="12">
    <source>
        <dbReference type="RefSeq" id="XP_013914674.1"/>
    </source>
</evidence>
<sequence>MPNETSFSKPSASSEHHAQGTKTGPFGKAAGLAAAGGGGNSGGLTQGPAGAATAAGKKSPRLPKCARCRNHGYSSPLKGHKRFCMWRDCQCKKCSLIAERQRVMAAQVALRRQQAQEEELGISHPIPLPSATEMYVKKENNANSSCLLESTSPPQSTTTATVVSTSSTEGRMLIQDIPSLASRGHLESTSDLVMDPTYYSSLYQPSLYPYYNNLYNYSQYQMAVATETTSGDMGSPLTGSPVKNSLRSLPTTYMSSQSGNQWQYFHHPVVKILAWFPFPAALPSAMKVPRLCWSANPPLTPAPFQFILLWKMANKQDGKNKSPGVDSLEEVPSC</sequence>
<feature type="compositionally biased region" description="Low complexity" evidence="9">
    <location>
        <begin position="46"/>
        <end position="56"/>
    </location>
</feature>
<dbReference type="InterPro" id="IPR036407">
    <property type="entry name" value="DM_DNA-bd_sf"/>
</dbReference>
<dbReference type="AlphaFoldDB" id="A0A6I9XG83"/>
<dbReference type="OrthoDB" id="9946337at2759"/>
<keyword evidence="5 8" id="KW-0238">DNA-binding</keyword>
<dbReference type="GO" id="GO:0005634">
    <property type="term" value="C:nucleus"/>
    <property type="evidence" value="ECO:0007669"/>
    <property type="project" value="UniProtKB-SubCell"/>
</dbReference>
<dbReference type="InterPro" id="IPR026607">
    <property type="entry name" value="DMRT"/>
</dbReference>
<organism evidence="11 12">
    <name type="scientific">Thamnophis sirtalis</name>
    <dbReference type="NCBI Taxonomy" id="35019"/>
    <lineage>
        <taxon>Eukaryota</taxon>
        <taxon>Metazoa</taxon>
        <taxon>Chordata</taxon>
        <taxon>Craniata</taxon>
        <taxon>Vertebrata</taxon>
        <taxon>Euteleostomi</taxon>
        <taxon>Lepidosauria</taxon>
        <taxon>Squamata</taxon>
        <taxon>Bifurcata</taxon>
        <taxon>Unidentata</taxon>
        <taxon>Episquamata</taxon>
        <taxon>Toxicofera</taxon>
        <taxon>Serpentes</taxon>
        <taxon>Colubroidea</taxon>
        <taxon>Colubridae</taxon>
        <taxon>Natricinae</taxon>
        <taxon>Thamnophis</taxon>
    </lineage>
</organism>
<dbReference type="PROSITE" id="PS50809">
    <property type="entry name" value="DM_2"/>
    <property type="match status" value="1"/>
</dbReference>
<feature type="compositionally biased region" description="Polar residues" evidence="9">
    <location>
        <begin position="1"/>
        <end position="13"/>
    </location>
</feature>
<dbReference type="GO" id="GO:0046872">
    <property type="term" value="F:metal ion binding"/>
    <property type="evidence" value="ECO:0007669"/>
    <property type="project" value="UniProtKB-KW"/>
</dbReference>
<comment type="subcellular location">
    <subcellularLocation>
        <location evidence="8">Nucleus</location>
    </subcellularLocation>
</comment>
<evidence type="ECO:0000259" key="10">
    <source>
        <dbReference type="PROSITE" id="PS50809"/>
    </source>
</evidence>
<feature type="domain" description="DM" evidence="10">
    <location>
        <begin position="65"/>
        <end position="112"/>
    </location>
</feature>
<dbReference type="Gene3D" id="4.10.1040.10">
    <property type="entry name" value="DM DNA-binding domain"/>
    <property type="match status" value="1"/>
</dbReference>
<accession>A0A6I9XG83</accession>
<feature type="region of interest" description="Disordered" evidence="9">
    <location>
        <begin position="1"/>
        <end position="61"/>
    </location>
</feature>